<keyword evidence="6" id="KW-0677">Repeat</keyword>
<evidence type="ECO:0000313" key="13">
    <source>
        <dbReference type="Proteomes" id="UP000433652"/>
    </source>
</evidence>
<evidence type="ECO:0000256" key="5">
    <source>
        <dbReference type="ARBA" id="ARBA00022525"/>
    </source>
</evidence>
<dbReference type="PROSITE" id="PS50035">
    <property type="entry name" value="PLD"/>
    <property type="match status" value="2"/>
</dbReference>
<evidence type="ECO:0000256" key="7">
    <source>
        <dbReference type="ARBA" id="ARBA00022801"/>
    </source>
</evidence>
<keyword evidence="13" id="KW-1185">Reference proteome</keyword>
<feature type="domain" description="PLD phosphodiesterase" evidence="11">
    <location>
        <begin position="105"/>
        <end position="128"/>
    </location>
</feature>
<proteinExistence type="predicted"/>
<dbReference type="EMBL" id="WTYM01000044">
    <property type="protein sequence ID" value="MXO60073.1"/>
    <property type="molecule type" value="Genomic_DNA"/>
</dbReference>
<accession>A0A6I4SW14</accession>
<dbReference type="InterPro" id="IPR015679">
    <property type="entry name" value="PLipase_D_fam"/>
</dbReference>
<dbReference type="Proteomes" id="UP000433652">
    <property type="component" value="Unassembled WGS sequence"/>
</dbReference>
<name>A0A6I4SW14_9SPHN</name>
<dbReference type="GO" id="GO:0005576">
    <property type="term" value="C:extracellular region"/>
    <property type="evidence" value="ECO:0007669"/>
    <property type="project" value="UniProtKB-SubCell"/>
</dbReference>
<dbReference type="Gene3D" id="3.30.870.10">
    <property type="entry name" value="Endonuclease Chain A"/>
    <property type="match status" value="2"/>
</dbReference>
<dbReference type="OrthoDB" id="8828485at2"/>
<comment type="function">
    <text evidence="2">Could be a virulence factor.</text>
</comment>
<feature type="region of interest" description="Disordered" evidence="10">
    <location>
        <begin position="130"/>
        <end position="151"/>
    </location>
</feature>
<dbReference type="PANTHER" id="PTHR18896:SF76">
    <property type="entry name" value="PHOSPHOLIPASE"/>
    <property type="match status" value="1"/>
</dbReference>
<dbReference type="CDD" id="cd09140">
    <property type="entry name" value="PLDc_vPLD1_2_like_bac_1"/>
    <property type="match status" value="1"/>
</dbReference>
<evidence type="ECO:0000256" key="3">
    <source>
        <dbReference type="ARBA" id="ARBA00004613"/>
    </source>
</evidence>
<dbReference type="PANTHER" id="PTHR18896">
    <property type="entry name" value="PHOSPHOLIPASE D"/>
    <property type="match status" value="1"/>
</dbReference>
<sequence>MQQAMLKARRRIMLIGWDFDTRIHLGRGRRWWQRAWNRGQPVRLGSFILWLRRTRPGLEIRILKWSLGFVKFFGRGTMLVDLVRWWPHRRIDFKFDTNHPLGCSHHQKIAVIDDRLAVCGGIDMTSARWDTRQHREDDPGRRTPRGKPYEPWHDATMMLEGEVAATLGELGRERWRRAGGKPLEPVECEGGSAWPDDFEAQFTDVEVGIARTRAAHGEVTEVHEIAELFASQIGRAKRFIYAESQYFASRVVAEAIGERLAGDDPPEVVVVHALQAEGFVEQEAMGAARTRLAHALQELDRHGRLHFYVPYTGETPIYCHAKLMIVDDTLLRIGSANFNNRSMGLDSECDVFIDCARAGNGHCGDAIRALRHSLLAEHLALEENEVGPLLEKHGSMATMIDALGTDRGRSLRKLHIEEITETEKGLADSELLDPETPEEMFEFLAARKRGLFRRPGLMSRAMARRRQRRRLGNR</sequence>
<keyword evidence="8" id="KW-0443">Lipid metabolism</keyword>
<evidence type="ECO:0000256" key="2">
    <source>
        <dbReference type="ARBA" id="ARBA00003145"/>
    </source>
</evidence>
<dbReference type="InterPro" id="IPR001736">
    <property type="entry name" value="PLipase_D/transphosphatidylase"/>
</dbReference>
<dbReference type="Pfam" id="PF13091">
    <property type="entry name" value="PLDc_2"/>
    <property type="match status" value="1"/>
</dbReference>
<evidence type="ECO:0000256" key="10">
    <source>
        <dbReference type="SAM" id="MobiDB-lite"/>
    </source>
</evidence>
<evidence type="ECO:0000256" key="6">
    <source>
        <dbReference type="ARBA" id="ARBA00022737"/>
    </source>
</evidence>
<dbReference type="CDD" id="cd09143">
    <property type="entry name" value="PLDc_vPLD1_2_like_bac_2"/>
    <property type="match status" value="1"/>
</dbReference>
<dbReference type="AlphaFoldDB" id="A0A6I4SW14"/>
<keyword evidence="7" id="KW-0378">Hydrolase</keyword>
<dbReference type="InterPro" id="IPR025202">
    <property type="entry name" value="PLD-like_dom"/>
</dbReference>
<gene>
    <name evidence="12" type="ORF">GRI89_11040</name>
</gene>
<comment type="catalytic activity">
    <reaction evidence="1">
        <text>a 1,2-diacyl-sn-glycero-3-phosphocholine + H2O = a 1,2-diacyl-sn-glycero-3-phosphate + choline + H(+)</text>
        <dbReference type="Rhea" id="RHEA:14445"/>
        <dbReference type="ChEBI" id="CHEBI:15354"/>
        <dbReference type="ChEBI" id="CHEBI:15377"/>
        <dbReference type="ChEBI" id="CHEBI:15378"/>
        <dbReference type="ChEBI" id="CHEBI:57643"/>
        <dbReference type="ChEBI" id="CHEBI:58608"/>
        <dbReference type="EC" id="3.1.4.4"/>
    </reaction>
</comment>
<evidence type="ECO:0000259" key="11">
    <source>
        <dbReference type="PROSITE" id="PS50035"/>
    </source>
</evidence>
<comment type="caution">
    <text evidence="12">The sequence shown here is derived from an EMBL/GenBank/DDBJ whole genome shotgun (WGS) entry which is preliminary data.</text>
</comment>
<dbReference type="SUPFAM" id="SSF56024">
    <property type="entry name" value="Phospholipase D/nuclease"/>
    <property type="match status" value="2"/>
</dbReference>
<dbReference type="GO" id="GO:0004630">
    <property type="term" value="F:phospholipase D activity"/>
    <property type="evidence" value="ECO:0007669"/>
    <property type="project" value="UniProtKB-EC"/>
</dbReference>
<keyword evidence="5" id="KW-0964">Secreted</keyword>
<comment type="subcellular location">
    <subcellularLocation>
        <location evidence="3">Secreted</location>
    </subcellularLocation>
</comment>
<evidence type="ECO:0000256" key="9">
    <source>
        <dbReference type="ARBA" id="ARBA00029594"/>
    </source>
</evidence>
<dbReference type="SMART" id="SM00155">
    <property type="entry name" value="PLDc"/>
    <property type="match status" value="2"/>
</dbReference>
<feature type="domain" description="PLD phosphodiesterase" evidence="11">
    <location>
        <begin position="320"/>
        <end position="342"/>
    </location>
</feature>
<protein>
    <recommendedName>
        <fullName evidence="4">Phospholipase D</fullName>
    </recommendedName>
    <alternativeName>
        <fullName evidence="9">Choline phosphatase</fullName>
    </alternativeName>
</protein>
<dbReference type="GO" id="GO:0009395">
    <property type="term" value="P:phospholipid catabolic process"/>
    <property type="evidence" value="ECO:0007669"/>
    <property type="project" value="TreeGrafter"/>
</dbReference>
<evidence type="ECO:0000313" key="12">
    <source>
        <dbReference type="EMBL" id="MXO60073.1"/>
    </source>
</evidence>
<evidence type="ECO:0000256" key="1">
    <source>
        <dbReference type="ARBA" id="ARBA00000798"/>
    </source>
</evidence>
<evidence type="ECO:0000256" key="8">
    <source>
        <dbReference type="ARBA" id="ARBA00023098"/>
    </source>
</evidence>
<reference evidence="12 13" key="1">
    <citation type="submission" date="2019-12" db="EMBL/GenBank/DDBJ databases">
        <title>Genomic-based taxomic classification of the family Erythrobacteraceae.</title>
        <authorList>
            <person name="Xu L."/>
        </authorList>
    </citation>
    <scope>NUCLEOTIDE SEQUENCE [LARGE SCALE GENOMIC DNA]</scope>
    <source>
        <strain evidence="12 13">MCCC 1K01500</strain>
    </source>
</reference>
<evidence type="ECO:0000256" key="4">
    <source>
        <dbReference type="ARBA" id="ARBA00018392"/>
    </source>
</evidence>
<organism evidence="12 13">
    <name type="scientific">Croceibacterium salegens</name>
    <dbReference type="NCBI Taxonomy" id="1737568"/>
    <lineage>
        <taxon>Bacteria</taxon>
        <taxon>Pseudomonadati</taxon>
        <taxon>Pseudomonadota</taxon>
        <taxon>Alphaproteobacteria</taxon>
        <taxon>Sphingomonadales</taxon>
        <taxon>Erythrobacteraceae</taxon>
        <taxon>Croceibacterium</taxon>
    </lineage>
</organism>